<dbReference type="RefSeq" id="WP_189170544.1">
    <property type="nucleotide sequence ID" value="NZ_BMQB01000005.1"/>
</dbReference>
<dbReference type="Pfam" id="PF14014">
    <property type="entry name" value="DUF4230"/>
    <property type="match status" value="1"/>
</dbReference>
<accession>A0A8J3F9A6</accession>
<evidence type="ECO:0008006" key="5">
    <source>
        <dbReference type="Google" id="ProtNLM"/>
    </source>
</evidence>
<keyword evidence="2" id="KW-1133">Transmembrane helix</keyword>
<reference evidence="3" key="2">
    <citation type="submission" date="2020-09" db="EMBL/GenBank/DDBJ databases">
        <authorList>
            <person name="Sun Q."/>
            <person name="Ohkuma M."/>
        </authorList>
    </citation>
    <scope>NUCLEOTIDE SEQUENCE</scope>
    <source>
        <strain evidence="3">JCM 3090</strain>
    </source>
</reference>
<organism evidence="3 4">
    <name type="scientific">Pilimelia anulata</name>
    <dbReference type="NCBI Taxonomy" id="53371"/>
    <lineage>
        <taxon>Bacteria</taxon>
        <taxon>Bacillati</taxon>
        <taxon>Actinomycetota</taxon>
        <taxon>Actinomycetes</taxon>
        <taxon>Micromonosporales</taxon>
        <taxon>Micromonosporaceae</taxon>
        <taxon>Pilimelia</taxon>
    </lineage>
</organism>
<evidence type="ECO:0000313" key="4">
    <source>
        <dbReference type="Proteomes" id="UP000649739"/>
    </source>
</evidence>
<dbReference type="AlphaFoldDB" id="A0A8J3F9A6"/>
<dbReference type="InterPro" id="IPR025324">
    <property type="entry name" value="DUF4230"/>
</dbReference>
<keyword evidence="2" id="KW-0812">Transmembrane</keyword>
<sequence>MTGHDALPDSRPDPLPPAADSARPRIAHWRGFLPAALIVVLIAVGAGLGALALSRFPRLGDWLGVQTVDRSQPVLLRSVRDLSRLVAAEGSFQVVVDLQRNRKYVPDFLLRERTLFVGAGTVDAYVELGALSGGAVAVGADRRSATVRLPEPQLAPARLDLSRSYVFAEQRGVLNRLNEVFGGNPDRQREVFALGERRITEAAGASGLVERARTSAQRTVESLLRSLGYTSVTVSFGAS</sequence>
<feature type="transmembrane region" description="Helical" evidence="2">
    <location>
        <begin position="32"/>
        <end position="53"/>
    </location>
</feature>
<reference evidence="3" key="1">
    <citation type="journal article" date="2014" name="Int. J. Syst. Evol. Microbiol.">
        <title>Complete genome sequence of Corynebacterium casei LMG S-19264T (=DSM 44701T), isolated from a smear-ripened cheese.</title>
        <authorList>
            <consortium name="US DOE Joint Genome Institute (JGI-PGF)"/>
            <person name="Walter F."/>
            <person name="Albersmeier A."/>
            <person name="Kalinowski J."/>
            <person name="Ruckert C."/>
        </authorList>
    </citation>
    <scope>NUCLEOTIDE SEQUENCE</scope>
    <source>
        <strain evidence="3">JCM 3090</strain>
    </source>
</reference>
<name>A0A8J3F9A6_9ACTN</name>
<feature type="region of interest" description="Disordered" evidence="1">
    <location>
        <begin position="1"/>
        <end position="20"/>
    </location>
</feature>
<gene>
    <name evidence="3" type="ORF">GCM10010123_27880</name>
</gene>
<evidence type="ECO:0000256" key="1">
    <source>
        <dbReference type="SAM" id="MobiDB-lite"/>
    </source>
</evidence>
<comment type="caution">
    <text evidence="3">The sequence shown here is derived from an EMBL/GenBank/DDBJ whole genome shotgun (WGS) entry which is preliminary data.</text>
</comment>
<proteinExistence type="predicted"/>
<feature type="compositionally biased region" description="Basic and acidic residues" evidence="1">
    <location>
        <begin position="1"/>
        <end position="12"/>
    </location>
</feature>
<keyword evidence="2" id="KW-0472">Membrane</keyword>
<evidence type="ECO:0000256" key="2">
    <source>
        <dbReference type="SAM" id="Phobius"/>
    </source>
</evidence>
<dbReference type="EMBL" id="BMQB01000005">
    <property type="protein sequence ID" value="GGJ96308.1"/>
    <property type="molecule type" value="Genomic_DNA"/>
</dbReference>
<evidence type="ECO:0000313" key="3">
    <source>
        <dbReference type="EMBL" id="GGJ96308.1"/>
    </source>
</evidence>
<protein>
    <recommendedName>
        <fullName evidence="5">DUF4230 domain-containing protein</fullName>
    </recommendedName>
</protein>
<keyword evidence="4" id="KW-1185">Reference proteome</keyword>
<dbReference type="Proteomes" id="UP000649739">
    <property type="component" value="Unassembled WGS sequence"/>
</dbReference>